<name>A0A1S5YD18_9VIRU</name>
<gene>
    <name evidence="1" type="ORF">LbFV_ORF100</name>
</gene>
<keyword evidence="2" id="KW-1185">Reference proteome</keyword>
<protein>
    <submittedName>
        <fullName evidence="1">Uncharacterized protein</fullName>
    </submittedName>
</protein>
<evidence type="ECO:0000313" key="2">
    <source>
        <dbReference type="Proteomes" id="UP000203066"/>
    </source>
</evidence>
<dbReference type="EMBL" id="KY009685">
    <property type="protein sequence ID" value="AQQ80020.1"/>
    <property type="molecule type" value="Genomic_DNA"/>
</dbReference>
<dbReference type="Proteomes" id="UP000203066">
    <property type="component" value="Segment"/>
</dbReference>
<reference evidence="1 2" key="1">
    <citation type="journal article" date="2016" name="Genome Biol. Evol.">
        <title>Genome Sequencing of the Behavior Manipulating Virus LbFV Reveals a Possible New Virus Family.</title>
        <authorList>
            <person name="Lepetit D."/>
            <person name="Gillet B."/>
            <person name="Hughes S."/>
            <person name="Kraaijeveld K."/>
            <person name="Varaldi J."/>
        </authorList>
    </citation>
    <scope>NUCLEOTIDE SEQUENCE [LARGE SCALE GENOMIC DNA]</scope>
    <source>
        <strain evidence="1">Valence Gotheron</strain>
    </source>
</reference>
<dbReference type="RefSeq" id="YP_009345704.1">
    <property type="nucleotide sequence ID" value="NC_033778.1"/>
</dbReference>
<organism evidence="1 2">
    <name type="scientific">Leptopilina boulardi filamentous virus</name>
    <dbReference type="NCBI Taxonomy" id="552509"/>
    <lineage>
        <taxon>Viruses</taxon>
        <taxon>Viruses incertae sedis</taxon>
        <taxon>Naldaviricetes</taxon>
        <taxon>Lefavirales</taxon>
        <taxon>Filamentoviridae</taxon>
        <taxon>Alphafilamentovirus</taxon>
        <taxon>Alphafilamentovirus leboulardi</taxon>
    </lineage>
</organism>
<accession>A0A1S5YD18</accession>
<dbReference type="GeneID" id="31050577"/>
<proteinExistence type="predicted"/>
<evidence type="ECO:0000313" key="1">
    <source>
        <dbReference type="EMBL" id="AQQ80020.1"/>
    </source>
</evidence>
<sequence>MKRQFTFWKAALIRLQQNRNFTLLRKWNIIYDIDISSLIKYYYSTMFSWNGKFNMLKYIGCEENASIQKNDNYVIQMITTLLQKATNDIYIEQRKKKYIYKN</sequence>
<dbReference type="KEGG" id="vg:31050577"/>